<keyword evidence="6" id="KW-1185">Reference proteome</keyword>
<dbReference type="PROSITE" id="PS51257">
    <property type="entry name" value="PROKAR_LIPOPROTEIN"/>
    <property type="match status" value="1"/>
</dbReference>
<dbReference type="SUPFAM" id="SSF111369">
    <property type="entry name" value="HlyD-like secretion proteins"/>
    <property type="match status" value="1"/>
</dbReference>
<sequence>MKKLIIIAIVSSTVVITSCHPKTTDTALFANQAIPVKVISIQQQQSSHQIIATGLLSTDQDAKYAFKIGGVIENVLIEEGQYFKKGQLLATLKTTEIESQLQQAKLATEKAERDYNRAKNLYQDSVATLEQYQNAKTGLEVTKRTVDLVQFNKQYTAIYAQADGFVTKKLANKGEVIAAGFPVFAINETNVQNGWVVKIGITDAEWAAIAEGNQASIHLDAYPNEILQGTVSKKYLAADLASGTFVVEIKLNNTNKKLALGMYAQVSVATNGTSSNAIIPYDALVEANGDDAFVFTPIEGNKIKRVPIKIAAFNQQYVTVKSGLENVSSIVVANTAFLNENTIINIQK</sequence>
<evidence type="ECO:0000259" key="3">
    <source>
        <dbReference type="Pfam" id="PF25954"/>
    </source>
</evidence>
<reference evidence="6" key="1">
    <citation type="journal article" date="2019" name="Int. J. Syst. Evol. Microbiol.">
        <title>The Global Catalogue of Microorganisms (GCM) 10K type strain sequencing project: providing services to taxonomists for standard genome sequencing and annotation.</title>
        <authorList>
            <consortium name="The Broad Institute Genomics Platform"/>
            <consortium name="The Broad Institute Genome Sequencing Center for Infectious Disease"/>
            <person name="Wu L."/>
            <person name="Ma J."/>
        </authorList>
    </citation>
    <scope>NUCLEOTIDE SEQUENCE [LARGE SCALE GENOMIC DNA]</scope>
    <source>
        <strain evidence="6">CECT 8010</strain>
    </source>
</reference>
<organism evidence="5 6">
    <name type="scientific">Parasediminibacterium paludis</name>
    <dbReference type="NCBI Taxonomy" id="908966"/>
    <lineage>
        <taxon>Bacteria</taxon>
        <taxon>Pseudomonadati</taxon>
        <taxon>Bacteroidota</taxon>
        <taxon>Chitinophagia</taxon>
        <taxon>Chitinophagales</taxon>
        <taxon>Chitinophagaceae</taxon>
        <taxon>Parasediminibacterium</taxon>
    </lineage>
</organism>
<evidence type="ECO:0000313" key="6">
    <source>
        <dbReference type="Proteomes" id="UP001595906"/>
    </source>
</evidence>
<dbReference type="RefSeq" id="WP_379012842.1">
    <property type="nucleotide sequence ID" value="NZ_JBHSDC010000003.1"/>
</dbReference>
<evidence type="ECO:0000256" key="1">
    <source>
        <dbReference type="ARBA" id="ARBA00009477"/>
    </source>
</evidence>
<feature type="coiled-coil region" evidence="2">
    <location>
        <begin position="94"/>
        <end position="135"/>
    </location>
</feature>
<keyword evidence="2" id="KW-0175">Coiled coil</keyword>
<gene>
    <name evidence="5" type="ORF">ACFOW1_05830</name>
</gene>
<dbReference type="Pfam" id="PF25973">
    <property type="entry name" value="BSH_CzcB"/>
    <property type="match status" value="1"/>
</dbReference>
<accession>A0ABV8PXA3</accession>
<feature type="domain" description="CusB-like beta-barrel" evidence="3">
    <location>
        <begin position="198"/>
        <end position="270"/>
    </location>
</feature>
<dbReference type="InterPro" id="IPR058647">
    <property type="entry name" value="BSH_CzcB-like"/>
</dbReference>
<dbReference type="InterPro" id="IPR006143">
    <property type="entry name" value="RND_pump_MFP"/>
</dbReference>
<feature type="domain" description="CzcB-like barrel-sandwich hybrid" evidence="4">
    <location>
        <begin position="67"/>
        <end position="186"/>
    </location>
</feature>
<dbReference type="Gene3D" id="2.40.50.100">
    <property type="match status" value="1"/>
</dbReference>
<evidence type="ECO:0000313" key="5">
    <source>
        <dbReference type="EMBL" id="MFC4231400.1"/>
    </source>
</evidence>
<dbReference type="Pfam" id="PF25954">
    <property type="entry name" value="Beta-barrel_RND_2"/>
    <property type="match status" value="1"/>
</dbReference>
<proteinExistence type="inferred from homology"/>
<dbReference type="NCBIfam" id="TIGR01730">
    <property type="entry name" value="RND_mfp"/>
    <property type="match status" value="1"/>
</dbReference>
<dbReference type="PANTHER" id="PTHR30469">
    <property type="entry name" value="MULTIDRUG RESISTANCE PROTEIN MDTA"/>
    <property type="match status" value="1"/>
</dbReference>
<dbReference type="Gene3D" id="2.40.30.170">
    <property type="match status" value="1"/>
</dbReference>
<evidence type="ECO:0000256" key="2">
    <source>
        <dbReference type="SAM" id="Coils"/>
    </source>
</evidence>
<comment type="similarity">
    <text evidence="1">Belongs to the membrane fusion protein (MFP) (TC 8.A.1) family.</text>
</comment>
<evidence type="ECO:0000259" key="4">
    <source>
        <dbReference type="Pfam" id="PF25973"/>
    </source>
</evidence>
<protein>
    <submittedName>
        <fullName evidence="5">Efflux RND transporter periplasmic adaptor subunit</fullName>
    </submittedName>
</protein>
<dbReference type="InterPro" id="IPR058792">
    <property type="entry name" value="Beta-barrel_RND_2"/>
</dbReference>
<dbReference type="Proteomes" id="UP001595906">
    <property type="component" value="Unassembled WGS sequence"/>
</dbReference>
<dbReference type="Gene3D" id="2.40.420.20">
    <property type="match status" value="1"/>
</dbReference>
<name>A0ABV8PXA3_9BACT</name>
<dbReference type="EMBL" id="JBHSDC010000003">
    <property type="protein sequence ID" value="MFC4231400.1"/>
    <property type="molecule type" value="Genomic_DNA"/>
</dbReference>
<comment type="caution">
    <text evidence="5">The sequence shown here is derived from an EMBL/GenBank/DDBJ whole genome shotgun (WGS) entry which is preliminary data.</text>
</comment>